<dbReference type="PRINTS" id="PR00778">
    <property type="entry name" value="HTHARSR"/>
</dbReference>
<dbReference type="SMART" id="SM00418">
    <property type="entry name" value="HTH_ARSR"/>
    <property type="match status" value="1"/>
</dbReference>
<dbReference type="NCBIfam" id="NF033788">
    <property type="entry name" value="HTH_metalloreg"/>
    <property type="match status" value="1"/>
</dbReference>
<dbReference type="RefSeq" id="WP_085882711.1">
    <property type="nucleotide sequence ID" value="NZ_FWFR01000001.1"/>
</dbReference>
<dbReference type="Pfam" id="PF01022">
    <property type="entry name" value="HTH_5"/>
    <property type="match status" value="1"/>
</dbReference>
<dbReference type="Gene3D" id="3.40.50.150">
    <property type="entry name" value="Vaccinia Virus protein VP39"/>
    <property type="match status" value="1"/>
</dbReference>
<keyword evidence="2" id="KW-0489">Methyltransferase</keyword>
<reference evidence="2 3" key="1">
    <citation type="submission" date="2017-03" db="EMBL/GenBank/DDBJ databases">
        <authorList>
            <person name="Afonso C.L."/>
            <person name="Miller P.J."/>
            <person name="Scott M.A."/>
            <person name="Spackman E."/>
            <person name="Goraichik I."/>
            <person name="Dimitrov K.M."/>
            <person name="Suarez D.L."/>
            <person name="Swayne D.E."/>
        </authorList>
    </citation>
    <scope>NUCLEOTIDE SEQUENCE [LARGE SCALE GENOMIC DNA]</scope>
    <source>
        <strain evidence="2 3">CECT 7691</strain>
    </source>
</reference>
<dbReference type="InterPro" id="IPR011991">
    <property type="entry name" value="ArsR-like_HTH"/>
</dbReference>
<dbReference type="InterPro" id="IPR050508">
    <property type="entry name" value="Methyltransf_Superfamily"/>
</dbReference>
<dbReference type="InterPro" id="IPR036390">
    <property type="entry name" value="WH_DNA-bd_sf"/>
</dbReference>
<dbReference type="CDD" id="cd02440">
    <property type="entry name" value="AdoMet_MTases"/>
    <property type="match status" value="1"/>
</dbReference>
<dbReference type="Pfam" id="PF08241">
    <property type="entry name" value="Methyltransf_11"/>
    <property type="match status" value="1"/>
</dbReference>
<dbReference type="CDD" id="cd00090">
    <property type="entry name" value="HTH_ARSR"/>
    <property type="match status" value="1"/>
</dbReference>
<dbReference type="InParanoid" id="A0A1Y5SBU3"/>
<keyword evidence="2" id="KW-0808">Transferase</keyword>
<dbReference type="EMBL" id="FWFR01000001">
    <property type="protein sequence ID" value="SLN37046.1"/>
    <property type="molecule type" value="Genomic_DNA"/>
</dbReference>
<dbReference type="GO" id="GO:0032259">
    <property type="term" value="P:methylation"/>
    <property type="evidence" value="ECO:0007669"/>
    <property type="project" value="UniProtKB-KW"/>
</dbReference>
<evidence type="ECO:0000313" key="2">
    <source>
        <dbReference type="EMBL" id="SLN37046.1"/>
    </source>
</evidence>
<dbReference type="SUPFAM" id="SSF46785">
    <property type="entry name" value="Winged helix' DNA-binding domain"/>
    <property type="match status" value="1"/>
</dbReference>
<dbReference type="EC" id="2.1.1.-" evidence="2"/>
<name>A0A1Y5SBU3_9PROT</name>
<dbReference type="InterPro" id="IPR036388">
    <property type="entry name" value="WH-like_DNA-bd_sf"/>
</dbReference>
<dbReference type="InterPro" id="IPR029063">
    <property type="entry name" value="SAM-dependent_MTases_sf"/>
</dbReference>
<keyword evidence="3" id="KW-1185">Reference proteome</keyword>
<evidence type="ECO:0000313" key="3">
    <source>
        <dbReference type="Proteomes" id="UP000193200"/>
    </source>
</evidence>
<dbReference type="InterPro" id="IPR013216">
    <property type="entry name" value="Methyltransf_11"/>
</dbReference>
<proteinExistence type="predicted"/>
<sequence length="319" mass="35506">MEALLQALKAAGEPTRLRLLALCARGELTVTELTQILGQSQPRISRHLKLLCDAGLLNRFREGSWAFYRLAHAGPGGEIAERLIGLIDDDDPARRRDLARLDDVKGERARAAAAYFRANAARWDEIRTLYIAEAAVEEALLEFFADREIGNFLDIGTGTGRILQVFGPRVGQGIGIDMSHEMLAIARESLERAELRNCQVRHGDMYHLPLEDRSVDAVAIHQVMHFADDPQAVIREAGRVLRPEGRLAIVDFAPHDLEFLRTEHEHRRLGFEDGEVAEWCSLAGLRPIPPRRLDGEPLTVSLWAAENPARDVPATAVQG</sequence>
<dbReference type="PROSITE" id="PS50987">
    <property type="entry name" value="HTH_ARSR_2"/>
    <property type="match status" value="1"/>
</dbReference>
<dbReference type="Gene3D" id="1.10.10.10">
    <property type="entry name" value="Winged helix-like DNA-binding domain superfamily/Winged helix DNA-binding domain"/>
    <property type="match status" value="1"/>
</dbReference>
<dbReference type="GO" id="GO:0003700">
    <property type="term" value="F:DNA-binding transcription factor activity"/>
    <property type="evidence" value="ECO:0007669"/>
    <property type="project" value="InterPro"/>
</dbReference>
<dbReference type="PANTHER" id="PTHR42912">
    <property type="entry name" value="METHYLTRANSFERASE"/>
    <property type="match status" value="1"/>
</dbReference>
<dbReference type="Proteomes" id="UP000193200">
    <property type="component" value="Unassembled WGS sequence"/>
</dbReference>
<organism evidence="2 3">
    <name type="scientific">Oceanibacterium hippocampi</name>
    <dbReference type="NCBI Taxonomy" id="745714"/>
    <lineage>
        <taxon>Bacteria</taxon>
        <taxon>Pseudomonadati</taxon>
        <taxon>Pseudomonadota</taxon>
        <taxon>Alphaproteobacteria</taxon>
        <taxon>Sneathiellales</taxon>
        <taxon>Sneathiellaceae</taxon>
        <taxon>Oceanibacterium</taxon>
    </lineage>
</organism>
<dbReference type="InterPro" id="IPR001845">
    <property type="entry name" value="HTH_ArsR_DNA-bd_dom"/>
</dbReference>
<feature type="domain" description="HTH arsR-type" evidence="1">
    <location>
        <begin position="1"/>
        <end position="94"/>
    </location>
</feature>
<dbReference type="AlphaFoldDB" id="A0A1Y5SBU3"/>
<dbReference type="SUPFAM" id="SSF53335">
    <property type="entry name" value="S-adenosyl-L-methionine-dependent methyltransferases"/>
    <property type="match status" value="1"/>
</dbReference>
<evidence type="ECO:0000259" key="1">
    <source>
        <dbReference type="PROSITE" id="PS50987"/>
    </source>
</evidence>
<gene>
    <name evidence="2" type="primary">ycgJ</name>
    <name evidence="2" type="ORF">OCH7691_01502</name>
</gene>
<dbReference type="GO" id="GO:0008757">
    <property type="term" value="F:S-adenosylmethionine-dependent methyltransferase activity"/>
    <property type="evidence" value="ECO:0007669"/>
    <property type="project" value="InterPro"/>
</dbReference>
<dbReference type="OrthoDB" id="9789575at2"/>
<accession>A0A1Y5SBU3</accession>
<protein>
    <submittedName>
        <fullName evidence="2">Putative methyltransferase YcgJ</fullName>
        <ecNumber evidence="2">2.1.1.-</ecNumber>
    </submittedName>
</protein>